<dbReference type="PATRIC" id="fig|518635.17.peg.50"/>
<name>C4FDB4_9BIFI</name>
<dbReference type="AlphaFoldDB" id="C4FDB4"/>
<evidence type="ECO:0000313" key="3">
    <source>
        <dbReference type="Proteomes" id="UP000006408"/>
    </source>
</evidence>
<dbReference type="KEGG" id="bang:BBAG_0046"/>
<reference evidence="2" key="1">
    <citation type="submission" date="2009-04" db="EMBL/GenBank/DDBJ databases">
        <authorList>
            <person name="Weinstock G."/>
            <person name="Sodergren E."/>
            <person name="Clifton S."/>
            <person name="Fulton L."/>
            <person name="Fulton B."/>
            <person name="Courtney L."/>
            <person name="Fronick C."/>
            <person name="Harrison M."/>
            <person name="Strong C."/>
            <person name="Farmer C."/>
            <person name="Delahaunty K."/>
            <person name="Markovic C."/>
            <person name="Hall O."/>
            <person name="Minx P."/>
            <person name="Tomlinson C."/>
            <person name="Mitreva M."/>
            <person name="Nelson J."/>
            <person name="Hou S."/>
            <person name="Wollam A."/>
            <person name="Pepin K.H."/>
            <person name="Johnson M."/>
            <person name="Bhonagiri V."/>
            <person name="Nash W.E."/>
            <person name="Warren W."/>
            <person name="Chinwalla A."/>
            <person name="Mardis E.R."/>
            <person name="Wilson R.K."/>
        </authorList>
    </citation>
    <scope>NUCLEOTIDE SEQUENCE [LARGE SCALE GENOMIC DNA]</scope>
    <source>
        <strain evidence="2">DSM 20098</strain>
    </source>
</reference>
<feature type="compositionally biased region" description="Basic residues" evidence="1">
    <location>
        <begin position="29"/>
        <end position="44"/>
    </location>
</feature>
<accession>C4FDB4</accession>
<dbReference type="EMBL" id="ABYS02000004">
    <property type="protein sequence ID" value="EEP20945.1"/>
    <property type="molecule type" value="Genomic_DNA"/>
</dbReference>
<proteinExistence type="predicted"/>
<sequence length="53" mass="5973">MTVSGKPSTTLSADRTAIPCPYRYLSKSAHSRKHSRKHSYKPPRIRIFPGESS</sequence>
<organism evidence="2 3">
    <name type="scientific">Bifidobacterium angulatum DSM 20098 = JCM 7096</name>
    <dbReference type="NCBI Taxonomy" id="518635"/>
    <lineage>
        <taxon>Bacteria</taxon>
        <taxon>Bacillati</taxon>
        <taxon>Actinomycetota</taxon>
        <taxon>Actinomycetes</taxon>
        <taxon>Bifidobacteriales</taxon>
        <taxon>Bifidobacteriaceae</taxon>
        <taxon>Bifidobacterium</taxon>
    </lineage>
</organism>
<dbReference type="Proteomes" id="UP000006408">
    <property type="component" value="Unassembled WGS sequence"/>
</dbReference>
<gene>
    <name evidence="2" type="ORF">BIFANG_02297</name>
</gene>
<dbReference type="HOGENOM" id="CLU_3058965_0_0_11"/>
<evidence type="ECO:0000313" key="2">
    <source>
        <dbReference type="EMBL" id="EEP20945.1"/>
    </source>
</evidence>
<keyword evidence="3" id="KW-1185">Reference proteome</keyword>
<evidence type="ECO:0000256" key="1">
    <source>
        <dbReference type="SAM" id="MobiDB-lite"/>
    </source>
</evidence>
<protein>
    <submittedName>
        <fullName evidence="2">Uncharacterized protein</fullName>
    </submittedName>
</protein>
<comment type="caution">
    <text evidence="2">The sequence shown here is derived from an EMBL/GenBank/DDBJ whole genome shotgun (WGS) entry which is preliminary data.</text>
</comment>
<feature type="region of interest" description="Disordered" evidence="1">
    <location>
        <begin position="27"/>
        <end position="53"/>
    </location>
</feature>